<evidence type="ECO:0000256" key="4">
    <source>
        <dbReference type="ARBA" id="ARBA00004496"/>
    </source>
</evidence>
<dbReference type="InterPro" id="IPR036397">
    <property type="entry name" value="RNaseH_sf"/>
</dbReference>
<sequence length="190" mass="19806">MDEVGRGALAGPVAVGAVLITPDTPAPPHGLADSKVLSTAERENLVAPIRAWAPGAVGYGSVATINRLGIIAALREAGMSALAQLPRVPDLVLLDGIADWLTADDLFTESAVPPVRTIVKGDLTCTVIAAASILAKVERDALMSGLDGAEGYSWNSNKGYGSRSHIEALTRLGPHDHHRTAWKLPGVVHE</sequence>
<evidence type="ECO:0000256" key="11">
    <source>
        <dbReference type="ARBA" id="ARBA00023211"/>
    </source>
</evidence>
<dbReference type="CDD" id="cd07182">
    <property type="entry name" value="RNase_HII_bacteria_HII_like"/>
    <property type="match status" value="1"/>
</dbReference>
<feature type="binding site" evidence="12">
    <location>
        <position position="2"/>
    </location>
    <ligand>
        <name>a divalent metal cation</name>
        <dbReference type="ChEBI" id="CHEBI:60240"/>
    </ligand>
</feature>
<accession>A0A3Q8WVH6</accession>
<keyword evidence="7 12" id="KW-0540">Nuclease</keyword>
<dbReference type="GO" id="GO:0032299">
    <property type="term" value="C:ribonuclease H2 complex"/>
    <property type="evidence" value="ECO:0007669"/>
    <property type="project" value="TreeGrafter"/>
</dbReference>
<evidence type="ECO:0000256" key="6">
    <source>
        <dbReference type="ARBA" id="ARBA00022490"/>
    </source>
</evidence>
<evidence type="ECO:0000256" key="1">
    <source>
        <dbReference type="ARBA" id="ARBA00000077"/>
    </source>
</evidence>
<keyword evidence="9 12" id="KW-0255">Endonuclease</keyword>
<dbReference type="EC" id="3.1.26.4" evidence="13"/>
<dbReference type="GO" id="GO:0006298">
    <property type="term" value="P:mismatch repair"/>
    <property type="evidence" value="ECO:0007669"/>
    <property type="project" value="TreeGrafter"/>
</dbReference>
<comment type="catalytic activity">
    <reaction evidence="1 12 13">
        <text>Endonucleolytic cleavage to 5'-phosphomonoester.</text>
        <dbReference type="EC" id="3.1.26.4"/>
    </reaction>
</comment>
<comment type="function">
    <text evidence="3 13">Endonuclease that specifically degrades the RNA of RNA-DNA hybrids.</text>
</comment>
<evidence type="ECO:0000256" key="8">
    <source>
        <dbReference type="ARBA" id="ARBA00022723"/>
    </source>
</evidence>
<dbReference type="PANTHER" id="PTHR10954">
    <property type="entry name" value="RIBONUCLEASE H2 SUBUNIT A"/>
    <property type="match status" value="1"/>
</dbReference>
<keyword evidence="16" id="KW-1185">Reference proteome</keyword>
<evidence type="ECO:0000313" key="16">
    <source>
        <dbReference type="Proteomes" id="UP000270021"/>
    </source>
</evidence>
<comment type="cofactor">
    <cofactor evidence="12">
        <name>Mn(2+)</name>
        <dbReference type="ChEBI" id="CHEBI:29035"/>
    </cofactor>
    <cofactor evidence="12">
        <name>Mg(2+)</name>
        <dbReference type="ChEBI" id="CHEBI:18420"/>
    </cofactor>
    <text evidence="12">Manganese or magnesium. Binds 1 divalent metal ion per monomer in the absence of substrate. May bind a second metal ion after substrate binding.</text>
</comment>
<evidence type="ECO:0000256" key="9">
    <source>
        <dbReference type="ARBA" id="ARBA00022759"/>
    </source>
</evidence>
<keyword evidence="6" id="KW-0963">Cytoplasm</keyword>
<dbReference type="KEGG" id="fsl:EJO69_04885"/>
<dbReference type="OrthoDB" id="9803420at2"/>
<dbReference type="GO" id="GO:0003723">
    <property type="term" value="F:RNA binding"/>
    <property type="evidence" value="ECO:0007669"/>
    <property type="project" value="UniProtKB-UniRule"/>
</dbReference>
<comment type="similarity">
    <text evidence="5 13">Belongs to the RNase HII family.</text>
</comment>
<dbReference type="Proteomes" id="UP000270021">
    <property type="component" value="Chromosome"/>
</dbReference>
<evidence type="ECO:0000256" key="5">
    <source>
        <dbReference type="ARBA" id="ARBA00007383"/>
    </source>
</evidence>
<dbReference type="InterPro" id="IPR024567">
    <property type="entry name" value="RNase_HII/HIII_dom"/>
</dbReference>
<dbReference type="AlphaFoldDB" id="A0A3Q8WVH6"/>
<evidence type="ECO:0000313" key="15">
    <source>
        <dbReference type="EMBL" id="AZN31060.1"/>
    </source>
</evidence>
<evidence type="ECO:0000256" key="7">
    <source>
        <dbReference type="ARBA" id="ARBA00022722"/>
    </source>
</evidence>
<dbReference type="PANTHER" id="PTHR10954:SF18">
    <property type="entry name" value="RIBONUCLEASE HII"/>
    <property type="match status" value="1"/>
</dbReference>
<proteinExistence type="inferred from homology"/>
<dbReference type="InterPro" id="IPR012337">
    <property type="entry name" value="RNaseH-like_sf"/>
</dbReference>
<organism evidence="15 16">
    <name type="scientific">Flaviflexus salsibiostraticola</name>
    <dbReference type="NCBI Taxonomy" id="1282737"/>
    <lineage>
        <taxon>Bacteria</taxon>
        <taxon>Bacillati</taxon>
        <taxon>Actinomycetota</taxon>
        <taxon>Actinomycetes</taxon>
        <taxon>Actinomycetales</taxon>
        <taxon>Actinomycetaceae</taxon>
        <taxon>Flaviflexus</taxon>
    </lineage>
</organism>
<dbReference type="EMBL" id="CP034438">
    <property type="protein sequence ID" value="AZN31060.1"/>
    <property type="molecule type" value="Genomic_DNA"/>
</dbReference>
<dbReference type="InterPro" id="IPR022898">
    <property type="entry name" value="RNase_HII"/>
</dbReference>
<dbReference type="Pfam" id="PF01351">
    <property type="entry name" value="RNase_HII"/>
    <property type="match status" value="1"/>
</dbReference>
<feature type="domain" description="RNase H type-2" evidence="14">
    <location>
        <begin position="1"/>
        <end position="190"/>
    </location>
</feature>
<evidence type="ECO:0000259" key="14">
    <source>
        <dbReference type="PROSITE" id="PS51975"/>
    </source>
</evidence>
<evidence type="ECO:0000256" key="12">
    <source>
        <dbReference type="PROSITE-ProRule" id="PRU01319"/>
    </source>
</evidence>
<dbReference type="GO" id="GO:0004523">
    <property type="term" value="F:RNA-DNA hybrid ribonuclease activity"/>
    <property type="evidence" value="ECO:0007669"/>
    <property type="project" value="UniProtKB-UniRule"/>
</dbReference>
<evidence type="ECO:0000256" key="2">
    <source>
        <dbReference type="ARBA" id="ARBA00001946"/>
    </source>
</evidence>
<name>A0A3Q8WVH6_9ACTO</name>
<dbReference type="GO" id="GO:0005737">
    <property type="term" value="C:cytoplasm"/>
    <property type="evidence" value="ECO:0007669"/>
    <property type="project" value="UniProtKB-SubCell"/>
</dbReference>
<feature type="binding site" evidence="12">
    <location>
        <position position="95"/>
    </location>
    <ligand>
        <name>a divalent metal cation</name>
        <dbReference type="ChEBI" id="CHEBI:60240"/>
    </ligand>
</feature>
<keyword evidence="8 12" id="KW-0479">Metal-binding</keyword>
<comment type="cofactor">
    <cofactor evidence="2">
        <name>Mg(2+)</name>
        <dbReference type="ChEBI" id="CHEBI:18420"/>
    </cofactor>
</comment>
<evidence type="ECO:0000256" key="10">
    <source>
        <dbReference type="ARBA" id="ARBA00022801"/>
    </source>
</evidence>
<dbReference type="Gene3D" id="3.30.420.10">
    <property type="entry name" value="Ribonuclease H-like superfamily/Ribonuclease H"/>
    <property type="match status" value="1"/>
</dbReference>
<dbReference type="GO" id="GO:0046872">
    <property type="term" value="F:metal ion binding"/>
    <property type="evidence" value="ECO:0007669"/>
    <property type="project" value="UniProtKB-KW"/>
</dbReference>
<dbReference type="InterPro" id="IPR001352">
    <property type="entry name" value="RNase_HII/HIII"/>
</dbReference>
<comment type="subcellular location">
    <subcellularLocation>
        <location evidence="4">Cytoplasm</location>
    </subcellularLocation>
</comment>
<reference evidence="15 16" key="1">
    <citation type="submission" date="2018-12" db="EMBL/GenBank/DDBJ databases">
        <title>Complete genome sequence of Flaviflexus salsibiostraticola KCTC 33148.</title>
        <authorList>
            <person name="Bae J.-W."/>
        </authorList>
    </citation>
    <scope>NUCLEOTIDE SEQUENCE [LARGE SCALE GENOMIC DNA]</scope>
    <source>
        <strain evidence="15 16">KCTC 33148</strain>
    </source>
</reference>
<keyword evidence="10 12" id="KW-0378">Hydrolase</keyword>
<gene>
    <name evidence="15" type="ORF">EJO69_04885</name>
</gene>
<dbReference type="SUPFAM" id="SSF53098">
    <property type="entry name" value="Ribonuclease H-like"/>
    <property type="match status" value="1"/>
</dbReference>
<dbReference type="NCBIfam" id="NF000595">
    <property type="entry name" value="PRK00015.1-3"/>
    <property type="match status" value="1"/>
</dbReference>
<feature type="binding site" evidence="12">
    <location>
        <position position="3"/>
    </location>
    <ligand>
        <name>a divalent metal cation</name>
        <dbReference type="ChEBI" id="CHEBI:60240"/>
    </ligand>
</feature>
<keyword evidence="11" id="KW-0464">Manganese</keyword>
<dbReference type="GO" id="GO:0043137">
    <property type="term" value="P:DNA replication, removal of RNA primer"/>
    <property type="evidence" value="ECO:0007669"/>
    <property type="project" value="TreeGrafter"/>
</dbReference>
<dbReference type="PROSITE" id="PS51975">
    <property type="entry name" value="RNASE_H_2"/>
    <property type="match status" value="1"/>
</dbReference>
<evidence type="ECO:0000256" key="13">
    <source>
        <dbReference type="RuleBase" id="RU003515"/>
    </source>
</evidence>
<evidence type="ECO:0000256" key="3">
    <source>
        <dbReference type="ARBA" id="ARBA00004065"/>
    </source>
</evidence>
<protein>
    <recommendedName>
        <fullName evidence="13">Ribonuclease</fullName>
        <ecNumber evidence="13">3.1.26.4</ecNumber>
    </recommendedName>
</protein>